<feature type="compositionally biased region" description="Basic and acidic residues" evidence="1">
    <location>
        <begin position="172"/>
        <end position="187"/>
    </location>
</feature>
<name>A0A2C6L8B5_9APIC</name>
<proteinExistence type="predicted"/>
<feature type="compositionally biased region" description="Low complexity" evidence="1">
    <location>
        <begin position="28"/>
        <end position="41"/>
    </location>
</feature>
<dbReference type="GeneID" id="94426073"/>
<feature type="compositionally biased region" description="Basic residues" evidence="1">
    <location>
        <begin position="239"/>
        <end position="250"/>
    </location>
</feature>
<comment type="caution">
    <text evidence="2">The sequence shown here is derived from an EMBL/GenBank/DDBJ whole genome shotgun (WGS) entry which is preliminary data.</text>
</comment>
<dbReference type="InterPro" id="IPR027973">
    <property type="entry name" value="FSAF1-like"/>
</dbReference>
<evidence type="ECO:0000256" key="1">
    <source>
        <dbReference type="SAM" id="MobiDB-lite"/>
    </source>
</evidence>
<feature type="compositionally biased region" description="Basic residues" evidence="1">
    <location>
        <begin position="373"/>
        <end position="388"/>
    </location>
</feature>
<evidence type="ECO:0000313" key="2">
    <source>
        <dbReference type="EMBL" id="PHJ23483.1"/>
    </source>
</evidence>
<dbReference type="Proteomes" id="UP000221165">
    <property type="component" value="Unassembled WGS sequence"/>
</dbReference>
<gene>
    <name evidence="2" type="ORF">CSUI_002662</name>
</gene>
<feature type="region of interest" description="Disordered" evidence="1">
    <location>
        <begin position="361"/>
        <end position="389"/>
    </location>
</feature>
<dbReference type="OrthoDB" id="333038at2759"/>
<organism evidence="2 3">
    <name type="scientific">Cystoisospora suis</name>
    <dbReference type="NCBI Taxonomy" id="483139"/>
    <lineage>
        <taxon>Eukaryota</taxon>
        <taxon>Sar</taxon>
        <taxon>Alveolata</taxon>
        <taxon>Apicomplexa</taxon>
        <taxon>Conoidasida</taxon>
        <taxon>Coccidia</taxon>
        <taxon>Eucoccidiorida</taxon>
        <taxon>Eimeriorina</taxon>
        <taxon>Sarcocystidae</taxon>
        <taxon>Cystoisospora</taxon>
    </lineage>
</organism>
<dbReference type="Pfam" id="PF15375">
    <property type="entry name" value="FSAF1"/>
    <property type="match status" value="1"/>
</dbReference>
<dbReference type="AlphaFoldDB" id="A0A2C6L8B5"/>
<dbReference type="EMBL" id="MIGC01001099">
    <property type="protein sequence ID" value="PHJ23483.1"/>
    <property type="molecule type" value="Genomic_DNA"/>
</dbReference>
<feature type="region of interest" description="Disordered" evidence="1">
    <location>
        <begin position="1"/>
        <end position="64"/>
    </location>
</feature>
<feature type="compositionally biased region" description="Basic and acidic residues" evidence="1">
    <location>
        <begin position="86"/>
        <end position="96"/>
    </location>
</feature>
<feature type="compositionally biased region" description="Polar residues" evidence="1">
    <location>
        <begin position="150"/>
        <end position="171"/>
    </location>
</feature>
<sequence length="412" mass="45722">MKKALVSAEILGSTQKQRKKKKQPETTGFSDKSGSPSASSGEDTAASPRDAIQSDQEKKRREAERRLRAMCAAFWGDDEDTFPYARKTEEHKKPEDFSEVSESYDPVAEATKEGSVSSLGKNPMKKKRQKVEMGISELSTTSAADGKPSPSVTTAHSKNVCVPSTSPSLSSRPHEAACMRSPSDARRLATPSPVGFKGSFHIEGAQAEKQRALSVQELDDPVAHPGRPKSIGERDVLGRRIKSPRQARLSHIRDEAEADSPGKGLALRKKGEKGSSTLDEAQAKAKMLFDETVRDIRKLVYPHLGTFQQRQYFSTALRALGTTQPKGQRMPLPELRSRQASTQKKIAKRIEEEKRLGVSTHVDRIGNLQAGERRKKQQREDRRRRHRFRDILANAGQVDKRLIGKLGLKKPS</sequence>
<feature type="compositionally biased region" description="Basic and acidic residues" evidence="1">
    <location>
        <begin position="55"/>
        <end position="64"/>
    </location>
</feature>
<accession>A0A2C6L8B5</accession>
<reference evidence="2 3" key="1">
    <citation type="journal article" date="2017" name="Int. J. Parasitol.">
        <title>The genome of the protozoan parasite Cystoisospora suis and a reverse vaccinology approach to identify vaccine candidates.</title>
        <authorList>
            <person name="Palmieri N."/>
            <person name="Shrestha A."/>
            <person name="Ruttkowski B."/>
            <person name="Beck T."/>
            <person name="Vogl C."/>
            <person name="Tomley F."/>
            <person name="Blake D.P."/>
            <person name="Joachim A."/>
        </authorList>
    </citation>
    <scope>NUCLEOTIDE SEQUENCE [LARGE SCALE GENOMIC DNA]</scope>
    <source>
        <strain evidence="2 3">Wien I</strain>
    </source>
</reference>
<protein>
    <submittedName>
        <fullName evidence="2">Uncharacterized protein</fullName>
    </submittedName>
</protein>
<feature type="region of interest" description="Disordered" evidence="1">
    <location>
        <begin position="80"/>
        <end position="277"/>
    </location>
</feature>
<dbReference type="VEuPathDB" id="ToxoDB:CSUI_002662"/>
<evidence type="ECO:0000313" key="3">
    <source>
        <dbReference type="Proteomes" id="UP000221165"/>
    </source>
</evidence>
<keyword evidence="3" id="KW-1185">Reference proteome</keyword>
<dbReference type="RefSeq" id="XP_067925159.1">
    <property type="nucleotide sequence ID" value="XM_068062862.1"/>
</dbReference>